<sequence>MKKQFFIGVLILLMLIVTACGGAKETSQELSKGINDNSSGEKYVFKVSHPYPPTSLQQKTLERYNDEIEKRSDGKLSLEIYPSGQLMPPGQEIQALINGQIDMALPISSVIGSIDPIWYLFELPYLFEFSKEDPSLYFRHKRAFMDSEKGGGVIKAKTEEHGLKVMSMSQDYYSEIFTTGKDNMITDLESAKGLKIRSTGGTMLNDTISALGASATVVDATEVVTAVQQGVIDGLASSAYYALGNYPIKTWTSVPINSYTLTVMMSLKKFDSLPKDLQDIMVEAGKDLDKYLDGVSLKNLQDLYDKGAKEKGIEIYFPTEEEHNEFKEVLLPLHDKWSKTVKGGQELLDEVENTRP</sequence>
<dbReference type="PANTHER" id="PTHR33376">
    <property type="match status" value="1"/>
</dbReference>
<keyword evidence="3 4" id="KW-0732">Signal</keyword>
<proteinExistence type="inferred from homology"/>
<name>A0A852T690_9BACI</name>
<reference evidence="6" key="1">
    <citation type="submission" date="2020-07" db="EMBL/GenBank/DDBJ databases">
        <authorList>
            <person name="Partida-Martinez L."/>
            <person name="Huntemann M."/>
            <person name="Clum A."/>
            <person name="Wang J."/>
            <person name="Palaniappan K."/>
            <person name="Ritter S."/>
            <person name="Chen I.-M."/>
            <person name="Stamatis D."/>
            <person name="Reddy T."/>
            <person name="O'Malley R."/>
            <person name="Daum C."/>
            <person name="Shapiro N."/>
            <person name="Ivanova N."/>
            <person name="Kyrpides N."/>
            <person name="Woyke T."/>
        </authorList>
    </citation>
    <scope>NUCLEOTIDE SEQUENCE [LARGE SCALE GENOMIC DNA]</scope>
    <source>
        <strain evidence="6">AT2.8</strain>
    </source>
</reference>
<dbReference type="Gene3D" id="3.40.190.170">
    <property type="entry name" value="Bacterial extracellular solute-binding protein, family 7"/>
    <property type="match status" value="1"/>
</dbReference>
<comment type="caution">
    <text evidence="5">The sequence shown here is derived from an EMBL/GenBank/DDBJ whole genome shotgun (WGS) entry which is preliminary data.</text>
</comment>
<dbReference type="Pfam" id="PF03480">
    <property type="entry name" value="DctP"/>
    <property type="match status" value="1"/>
</dbReference>
<accession>A0A852T690</accession>
<evidence type="ECO:0000313" key="5">
    <source>
        <dbReference type="EMBL" id="NYE04270.1"/>
    </source>
</evidence>
<dbReference type="EMBL" id="JACCBX010000002">
    <property type="protein sequence ID" value="NYE04270.1"/>
    <property type="molecule type" value="Genomic_DNA"/>
</dbReference>
<feature type="signal peptide" evidence="4">
    <location>
        <begin position="1"/>
        <end position="19"/>
    </location>
</feature>
<dbReference type="AlphaFoldDB" id="A0A852T690"/>
<comment type="similarity">
    <text evidence="1">Belongs to the bacterial solute-binding protein 7 family.</text>
</comment>
<organism evidence="5 6">
    <name type="scientific">Neobacillus niacini</name>
    <dbReference type="NCBI Taxonomy" id="86668"/>
    <lineage>
        <taxon>Bacteria</taxon>
        <taxon>Bacillati</taxon>
        <taxon>Bacillota</taxon>
        <taxon>Bacilli</taxon>
        <taxon>Bacillales</taxon>
        <taxon>Bacillaceae</taxon>
        <taxon>Neobacillus</taxon>
    </lineage>
</organism>
<dbReference type="NCBIfam" id="NF037995">
    <property type="entry name" value="TRAP_S1"/>
    <property type="match status" value="1"/>
</dbReference>
<feature type="chain" id="PRO_5038467262" evidence="4">
    <location>
        <begin position="20"/>
        <end position="356"/>
    </location>
</feature>
<dbReference type="PANTHER" id="PTHR33376:SF7">
    <property type="entry name" value="C4-DICARBOXYLATE-BINDING PROTEIN DCTB"/>
    <property type="match status" value="1"/>
</dbReference>
<dbReference type="InterPro" id="IPR018389">
    <property type="entry name" value="DctP_fam"/>
</dbReference>
<protein>
    <submittedName>
        <fullName evidence="5">TRAP-type C4-dicarboxylate transport system substrate-binding protein</fullName>
    </submittedName>
</protein>
<reference evidence="6" key="2">
    <citation type="submission" date="2020-08" db="EMBL/GenBank/DDBJ databases">
        <title>The Agave Microbiome: Exploring the role of microbial communities in plant adaptations to desert environments.</title>
        <authorList>
            <person name="Partida-Martinez L.P."/>
        </authorList>
    </citation>
    <scope>NUCLEOTIDE SEQUENCE [LARGE SCALE GENOMIC DNA]</scope>
    <source>
        <strain evidence="6">AT2.8</strain>
    </source>
</reference>
<evidence type="ECO:0000256" key="1">
    <source>
        <dbReference type="ARBA" id="ARBA00009023"/>
    </source>
</evidence>
<evidence type="ECO:0000256" key="4">
    <source>
        <dbReference type="SAM" id="SignalP"/>
    </source>
</evidence>
<dbReference type="InterPro" id="IPR038404">
    <property type="entry name" value="TRAP_DctP_sf"/>
</dbReference>
<evidence type="ECO:0000256" key="2">
    <source>
        <dbReference type="ARBA" id="ARBA00022448"/>
    </source>
</evidence>
<dbReference type="PROSITE" id="PS51257">
    <property type="entry name" value="PROKAR_LIPOPROTEIN"/>
    <property type="match status" value="1"/>
</dbReference>
<dbReference type="Proteomes" id="UP000548423">
    <property type="component" value="Unassembled WGS sequence"/>
</dbReference>
<evidence type="ECO:0000256" key="3">
    <source>
        <dbReference type="ARBA" id="ARBA00022729"/>
    </source>
</evidence>
<gene>
    <name evidence="5" type="ORF">F4694_001014</name>
</gene>
<dbReference type="GO" id="GO:0055085">
    <property type="term" value="P:transmembrane transport"/>
    <property type="evidence" value="ECO:0007669"/>
    <property type="project" value="InterPro"/>
</dbReference>
<keyword evidence="2" id="KW-0813">Transport</keyword>
<dbReference type="SUPFAM" id="SSF53850">
    <property type="entry name" value="Periplasmic binding protein-like II"/>
    <property type="match status" value="1"/>
</dbReference>
<evidence type="ECO:0000313" key="6">
    <source>
        <dbReference type="Proteomes" id="UP000548423"/>
    </source>
</evidence>
<dbReference type="CDD" id="cd13603">
    <property type="entry name" value="PBP2_TRAP_Siap_TeaA_like"/>
    <property type="match status" value="1"/>
</dbReference>